<proteinExistence type="predicted"/>
<dbReference type="AlphaFoldDB" id="A0A1B7T832"/>
<keyword evidence="2" id="KW-1185">Reference proteome</keyword>
<sequence length="258" mass="30051">MSFDFALINSTTSIDDAESAISNLWISDDHNNYIVMDELLDLIIDTKTIKESIEDIKFEFSKHSKMNETPNLLKRQKEIYSDSFVLSEDIHIKSVIGELFGCEYYKENILRISTNGIFNKFIYPHLLPNDVLNIKLIFNNTLTVSHDYKLKSFVKLQVTDCLLKKLNKNVATISVSFDDNNNIDNLNTEWEITNFDFTINHKLPLPPVEDIHIFPISCKNKESYNINYNIKWDDILQKLDIGEKEHKAEYLIAKFSLE</sequence>
<organism evidence="1 2">
    <name type="scientific">Hanseniaspora valbyensis NRRL Y-1626</name>
    <dbReference type="NCBI Taxonomy" id="766949"/>
    <lineage>
        <taxon>Eukaryota</taxon>
        <taxon>Fungi</taxon>
        <taxon>Dikarya</taxon>
        <taxon>Ascomycota</taxon>
        <taxon>Saccharomycotina</taxon>
        <taxon>Saccharomycetes</taxon>
        <taxon>Saccharomycodales</taxon>
        <taxon>Saccharomycodaceae</taxon>
        <taxon>Hanseniaspora</taxon>
    </lineage>
</organism>
<dbReference type="OrthoDB" id="3972174at2759"/>
<gene>
    <name evidence="1" type="ORF">HANVADRAFT_95936</name>
</gene>
<evidence type="ECO:0000313" key="2">
    <source>
        <dbReference type="Proteomes" id="UP000092321"/>
    </source>
</evidence>
<reference evidence="2" key="1">
    <citation type="journal article" date="2016" name="Proc. Natl. Acad. Sci. U.S.A.">
        <title>Comparative genomics of biotechnologically important yeasts.</title>
        <authorList>
            <person name="Riley R."/>
            <person name="Haridas S."/>
            <person name="Wolfe K.H."/>
            <person name="Lopes M.R."/>
            <person name="Hittinger C.T."/>
            <person name="Goeker M."/>
            <person name="Salamov A.A."/>
            <person name="Wisecaver J.H."/>
            <person name="Long T.M."/>
            <person name="Calvey C.H."/>
            <person name="Aerts A.L."/>
            <person name="Barry K.W."/>
            <person name="Choi C."/>
            <person name="Clum A."/>
            <person name="Coughlan A.Y."/>
            <person name="Deshpande S."/>
            <person name="Douglass A.P."/>
            <person name="Hanson S.J."/>
            <person name="Klenk H.-P."/>
            <person name="LaButti K.M."/>
            <person name="Lapidus A."/>
            <person name="Lindquist E.A."/>
            <person name="Lipzen A.M."/>
            <person name="Meier-Kolthoff J.P."/>
            <person name="Ohm R.A."/>
            <person name="Otillar R.P."/>
            <person name="Pangilinan J.L."/>
            <person name="Peng Y."/>
            <person name="Rokas A."/>
            <person name="Rosa C.A."/>
            <person name="Scheuner C."/>
            <person name="Sibirny A.A."/>
            <person name="Slot J.C."/>
            <person name="Stielow J.B."/>
            <person name="Sun H."/>
            <person name="Kurtzman C.P."/>
            <person name="Blackwell M."/>
            <person name="Grigoriev I.V."/>
            <person name="Jeffries T.W."/>
        </authorList>
    </citation>
    <scope>NUCLEOTIDE SEQUENCE [LARGE SCALE GENOMIC DNA]</scope>
    <source>
        <strain evidence="2">NRRL Y-1626</strain>
    </source>
</reference>
<comment type="caution">
    <text evidence="1">The sequence shown here is derived from an EMBL/GenBank/DDBJ whole genome shotgun (WGS) entry which is preliminary data.</text>
</comment>
<evidence type="ECO:0000313" key="1">
    <source>
        <dbReference type="EMBL" id="OBA24891.1"/>
    </source>
</evidence>
<name>A0A1B7T832_9ASCO</name>
<dbReference type="EMBL" id="LXPE01000357">
    <property type="protein sequence ID" value="OBA24891.1"/>
    <property type="molecule type" value="Genomic_DNA"/>
</dbReference>
<feature type="non-terminal residue" evidence="1">
    <location>
        <position position="258"/>
    </location>
</feature>
<dbReference type="Proteomes" id="UP000092321">
    <property type="component" value="Unassembled WGS sequence"/>
</dbReference>
<protein>
    <submittedName>
        <fullName evidence="1">Uncharacterized protein</fullName>
    </submittedName>
</protein>
<accession>A0A1B7T832</accession>